<dbReference type="InterPro" id="IPR051599">
    <property type="entry name" value="Cell_Envelope_Assoc"/>
</dbReference>
<keyword evidence="1" id="KW-1133">Transmembrane helix</keyword>
<evidence type="ECO:0000313" key="4">
    <source>
        <dbReference type="Proteomes" id="UP000195897"/>
    </source>
</evidence>
<dbReference type="Pfam" id="PF02698">
    <property type="entry name" value="DUF218"/>
    <property type="match status" value="1"/>
</dbReference>
<evidence type="ECO:0000256" key="1">
    <source>
        <dbReference type="SAM" id="Phobius"/>
    </source>
</evidence>
<accession>A0A1Y4LBU1</accession>
<gene>
    <name evidence="3" type="ORF">B5F17_04825</name>
</gene>
<feature type="transmembrane region" description="Helical" evidence="1">
    <location>
        <begin position="58"/>
        <end position="79"/>
    </location>
</feature>
<protein>
    <recommendedName>
        <fullName evidence="2">DUF218 domain-containing protein</fullName>
    </recommendedName>
</protein>
<dbReference type="Gene3D" id="3.40.50.620">
    <property type="entry name" value="HUPs"/>
    <property type="match status" value="1"/>
</dbReference>
<feature type="domain" description="DUF218" evidence="2">
    <location>
        <begin position="124"/>
        <end position="261"/>
    </location>
</feature>
<dbReference type="GO" id="GO:0005886">
    <property type="term" value="C:plasma membrane"/>
    <property type="evidence" value="ECO:0007669"/>
    <property type="project" value="TreeGrafter"/>
</dbReference>
<feature type="transmembrane region" description="Helical" evidence="1">
    <location>
        <begin position="34"/>
        <end position="52"/>
    </location>
</feature>
<comment type="caution">
    <text evidence="3">The sequence shown here is derived from an EMBL/GenBank/DDBJ whole genome shotgun (WGS) entry which is preliminary data.</text>
</comment>
<evidence type="ECO:0000313" key="3">
    <source>
        <dbReference type="EMBL" id="OUP53330.1"/>
    </source>
</evidence>
<dbReference type="InterPro" id="IPR014729">
    <property type="entry name" value="Rossmann-like_a/b/a_fold"/>
</dbReference>
<dbReference type="Proteomes" id="UP000195897">
    <property type="component" value="Unassembled WGS sequence"/>
</dbReference>
<reference evidence="4" key="1">
    <citation type="submission" date="2017-04" db="EMBL/GenBank/DDBJ databases">
        <title>Function of individual gut microbiota members based on whole genome sequencing of pure cultures obtained from chicken caecum.</title>
        <authorList>
            <person name="Medvecky M."/>
            <person name="Cejkova D."/>
            <person name="Polansky O."/>
            <person name="Karasova D."/>
            <person name="Kubasova T."/>
            <person name="Cizek A."/>
            <person name="Rychlik I."/>
        </authorList>
    </citation>
    <scope>NUCLEOTIDE SEQUENCE [LARGE SCALE GENOMIC DNA]</scope>
    <source>
        <strain evidence="4">An180</strain>
    </source>
</reference>
<name>A0A1Y4LBU1_9FIRM</name>
<dbReference type="EMBL" id="NFKK01000004">
    <property type="protein sequence ID" value="OUP53330.1"/>
    <property type="molecule type" value="Genomic_DNA"/>
</dbReference>
<evidence type="ECO:0000259" key="2">
    <source>
        <dbReference type="Pfam" id="PF02698"/>
    </source>
</evidence>
<dbReference type="GO" id="GO:0043164">
    <property type="term" value="P:Gram-negative-bacterium-type cell wall biogenesis"/>
    <property type="evidence" value="ECO:0007669"/>
    <property type="project" value="TreeGrafter"/>
</dbReference>
<dbReference type="CDD" id="cd06259">
    <property type="entry name" value="YdcF-like"/>
    <property type="match status" value="1"/>
</dbReference>
<dbReference type="PANTHER" id="PTHR30336:SF4">
    <property type="entry name" value="ENVELOPE BIOGENESIS FACTOR ELYC"/>
    <property type="match status" value="1"/>
</dbReference>
<sequence>MMRTWNLRVLCSAYVYMFQCAHERGFAMRKSSKFWFILAITLFVPGLFFLPYSPIRFGGYFLCGLGVCCAGEGWMVWLGRRHRGARAVAQVGRVLFALFCVSFVCIQGLIISGEHADPEADDAQYVLVLGAHILQDRPSDALIERLKTANAFLDEHPDAIAILCGGQGTNEPMPESHMMRQYMVDTLGTDPDRLLIEDKSRNTIQNIANAKALYPLEESRCAVISSDFHLARARKLMEQAGLDPYGVPAPVPNLPLAAASHMREYCSTLGLILTGRYF</sequence>
<dbReference type="GO" id="GO:0000270">
    <property type="term" value="P:peptidoglycan metabolic process"/>
    <property type="evidence" value="ECO:0007669"/>
    <property type="project" value="TreeGrafter"/>
</dbReference>
<proteinExistence type="predicted"/>
<organism evidence="3 4">
    <name type="scientific">Butyricicoccus pullicaecorum</name>
    <dbReference type="NCBI Taxonomy" id="501571"/>
    <lineage>
        <taxon>Bacteria</taxon>
        <taxon>Bacillati</taxon>
        <taxon>Bacillota</taxon>
        <taxon>Clostridia</taxon>
        <taxon>Eubacteriales</taxon>
        <taxon>Butyricicoccaceae</taxon>
        <taxon>Butyricicoccus</taxon>
    </lineage>
</organism>
<dbReference type="PANTHER" id="PTHR30336">
    <property type="entry name" value="INNER MEMBRANE PROTEIN, PROBABLE PERMEASE"/>
    <property type="match status" value="1"/>
</dbReference>
<keyword evidence="1" id="KW-0812">Transmembrane</keyword>
<dbReference type="AlphaFoldDB" id="A0A1Y4LBU1"/>
<dbReference type="InterPro" id="IPR003848">
    <property type="entry name" value="DUF218"/>
</dbReference>
<keyword evidence="1" id="KW-0472">Membrane</keyword>
<feature type="transmembrane region" description="Helical" evidence="1">
    <location>
        <begin position="91"/>
        <end position="110"/>
    </location>
</feature>